<dbReference type="InterPro" id="IPR004358">
    <property type="entry name" value="Sig_transdc_His_kin-like_C"/>
</dbReference>
<dbReference type="CDD" id="cd00075">
    <property type="entry name" value="HATPase"/>
    <property type="match status" value="1"/>
</dbReference>
<dbReference type="KEGG" id="apol:K9D25_23335"/>
<dbReference type="SMART" id="SM00387">
    <property type="entry name" value="HATPase_c"/>
    <property type="match status" value="1"/>
</dbReference>
<dbReference type="PRINTS" id="PR00344">
    <property type="entry name" value="BCTRLSENSOR"/>
</dbReference>
<dbReference type="AlphaFoldDB" id="A0A9E6ZXN4"/>
<dbReference type="Pfam" id="PF00512">
    <property type="entry name" value="HisKA"/>
    <property type="match status" value="1"/>
</dbReference>
<dbReference type="PANTHER" id="PTHR45436">
    <property type="entry name" value="SENSOR HISTIDINE KINASE YKOH"/>
    <property type="match status" value="1"/>
</dbReference>
<dbReference type="Pfam" id="PF08521">
    <property type="entry name" value="2CSK_N"/>
    <property type="match status" value="1"/>
</dbReference>
<keyword evidence="8 11" id="KW-1133">Transmembrane helix</keyword>
<feature type="transmembrane region" description="Helical" evidence="11">
    <location>
        <begin position="12"/>
        <end position="33"/>
    </location>
</feature>
<keyword evidence="4" id="KW-0597">Phosphoprotein</keyword>
<dbReference type="SMART" id="SM00388">
    <property type="entry name" value="HisKA"/>
    <property type="match status" value="1"/>
</dbReference>
<protein>
    <recommendedName>
        <fullName evidence="3">histidine kinase</fullName>
        <ecNumber evidence="3">2.7.13.3</ecNumber>
    </recommendedName>
</protein>
<dbReference type="InterPro" id="IPR003660">
    <property type="entry name" value="HAMP_dom"/>
</dbReference>
<dbReference type="PROSITE" id="PS50885">
    <property type="entry name" value="HAMP"/>
    <property type="match status" value="1"/>
</dbReference>
<dbReference type="InterPro" id="IPR036890">
    <property type="entry name" value="HATPase_C_sf"/>
</dbReference>
<evidence type="ECO:0000256" key="7">
    <source>
        <dbReference type="ARBA" id="ARBA00022777"/>
    </source>
</evidence>
<evidence type="ECO:0000256" key="11">
    <source>
        <dbReference type="SAM" id="Phobius"/>
    </source>
</evidence>
<evidence type="ECO:0000313" key="15">
    <source>
        <dbReference type="Proteomes" id="UP000831684"/>
    </source>
</evidence>
<feature type="transmembrane region" description="Helical" evidence="11">
    <location>
        <begin position="166"/>
        <end position="187"/>
    </location>
</feature>
<evidence type="ECO:0000256" key="10">
    <source>
        <dbReference type="ARBA" id="ARBA00023136"/>
    </source>
</evidence>
<evidence type="ECO:0000256" key="5">
    <source>
        <dbReference type="ARBA" id="ARBA00022679"/>
    </source>
</evidence>
<dbReference type="Gene3D" id="3.30.565.10">
    <property type="entry name" value="Histidine kinase-like ATPase, C-terminal domain"/>
    <property type="match status" value="1"/>
</dbReference>
<dbReference type="SUPFAM" id="SSF55874">
    <property type="entry name" value="ATPase domain of HSP90 chaperone/DNA topoisomerase II/histidine kinase"/>
    <property type="match status" value="1"/>
</dbReference>
<comment type="subcellular location">
    <subcellularLocation>
        <location evidence="2">Membrane</location>
    </subcellularLocation>
</comment>
<proteinExistence type="predicted"/>
<evidence type="ECO:0000256" key="4">
    <source>
        <dbReference type="ARBA" id="ARBA00022553"/>
    </source>
</evidence>
<dbReference type="GO" id="GO:0000155">
    <property type="term" value="F:phosphorelay sensor kinase activity"/>
    <property type="evidence" value="ECO:0007669"/>
    <property type="project" value="InterPro"/>
</dbReference>
<reference evidence="14" key="1">
    <citation type="submission" date="2021-09" db="EMBL/GenBank/DDBJ databases">
        <title>Network and meta-omics reveal the key degrader and cooperation patterns in an efficient 1,4-dioxane-degrading microbial community.</title>
        <authorList>
            <person name="Dai C."/>
        </authorList>
    </citation>
    <scope>NUCLEOTIDE SEQUENCE</scope>
    <source>
        <strain evidence="14">ZM13</strain>
        <plasmid evidence="14">pB</plasmid>
    </source>
</reference>
<dbReference type="PANTHER" id="PTHR45436:SF1">
    <property type="entry name" value="SENSOR PROTEIN QSEC"/>
    <property type="match status" value="1"/>
</dbReference>
<gene>
    <name evidence="14" type="ORF">K9D25_23335</name>
</gene>
<geneLocation type="plasmid" evidence="14 15">
    <name>pB</name>
</geneLocation>
<evidence type="ECO:0000256" key="9">
    <source>
        <dbReference type="ARBA" id="ARBA00023012"/>
    </source>
</evidence>
<keyword evidence="5" id="KW-0808">Transferase</keyword>
<name>A0A9E6ZXN4_9HYPH</name>
<keyword evidence="9" id="KW-0902">Two-component regulatory system</keyword>
<keyword evidence="7 14" id="KW-0418">Kinase</keyword>
<dbReference type="GO" id="GO:0005886">
    <property type="term" value="C:plasma membrane"/>
    <property type="evidence" value="ECO:0007669"/>
    <property type="project" value="TreeGrafter"/>
</dbReference>
<evidence type="ECO:0000256" key="8">
    <source>
        <dbReference type="ARBA" id="ARBA00022989"/>
    </source>
</evidence>
<dbReference type="Pfam" id="PF02518">
    <property type="entry name" value="HATPase_c"/>
    <property type="match status" value="1"/>
</dbReference>
<dbReference type="PROSITE" id="PS50109">
    <property type="entry name" value="HIS_KIN"/>
    <property type="match status" value="1"/>
</dbReference>
<keyword evidence="14" id="KW-0614">Plasmid</keyword>
<comment type="catalytic activity">
    <reaction evidence="1">
        <text>ATP + protein L-histidine = ADP + protein N-phospho-L-histidine.</text>
        <dbReference type="EC" id="2.7.13.3"/>
    </reaction>
</comment>
<evidence type="ECO:0000313" key="14">
    <source>
        <dbReference type="EMBL" id="UOK73589.1"/>
    </source>
</evidence>
<evidence type="ECO:0000259" key="12">
    <source>
        <dbReference type="PROSITE" id="PS50109"/>
    </source>
</evidence>
<organism evidence="14 15">
    <name type="scientific">Ancylobacter polymorphus</name>
    <dbReference type="NCBI Taxonomy" id="223390"/>
    <lineage>
        <taxon>Bacteria</taxon>
        <taxon>Pseudomonadati</taxon>
        <taxon>Pseudomonadota</taxon>
        <taxon>Alphaproteobacteria</taxon>
        <taxon>Hyphomicrobiales</taxon>
        <taxon>Xanthobacteraceae</taxon>
        <taxon>Ancylobacter</taxon>
    </lineage>
</organism>
<dbReference type="SUPFAM" id="SSF47384">
    <property type="entry name" value="Homodimeric domain of signal transducing histidine kinase"/>
    <property type="match status" value="1"/>
</dbReference>
<feature type="domain" description="HAMP" evidence="13">
    <location>
        <begin position="188"/>
        <end position="239"/>
    </location>
</feature>
<accession>A0A9E6ZXN4</accession>
<evidence type="ECO:0000256" key="2">
    <source>
        <dbReference type="ARBA" id="ARBA00004370"/>
    </source>
</evidence>
<feature type="domain" description="Histidine kinase" evidence="12">
    <location>
        <begin position="247"/>
        <end position="458"/>
    </location>
</feature>
<evidence type="ECO:0000256" key="6">
    <source>
        <dbReference type="ARBA" id="ARBA00022692"/>
    </source>
</evidence>
<dbReference type="CDD" id="cd00082">
    <property type="entry name" value="HisKA"/>
    <property type="match status" value="1"/>
</dbReference>
<dbReference type="RefSeq" id="WP_244451204.1">
    <property type="nucleotide sequence ID" value="NZ_CP083241.1"/>
</dbReference>
<dbReference type="EC" id="2.7.13.3" evidence="3"/>
<dbReference type="InterPro" id="IPR003661">
    <property type="entry name" value="HisK_dim/P_dom"/>
</dbReference>
<dbReference type="EMBL" id="CP083241">
    <property type="protein sequence ID" value="UOK73589.1"/>
    <property type="molecule type" value="Genomic_DNA"/>
</dbReference>
<keyword evidence="10 11" id="KW-0472">Membrane</keyword>
<dbReference type="InterPro" id="IPR013727">
    <property type="entry name" value="2CSK_N"/>
</dbReference>
<sequence length="462" mass="50068">MVRREPSLFIRLFVLIALVLAFGAAVLMTAAWYSAREAADEAYDRLLLGAAYQIADAIQVQDGQPEIELPVSAFELLALSDRDRIFYRVLDPAGETLTGYESLDDPAAGAQKPDKAVVEDARFGGEIVRVARVSRRLDDPQMRGEAVVIVAQTVEARRALARDLTFRSFILVGAMGLIAIGGMIFAVRRALAPIARLEAAIRQRDPLDLTLIDVSTPRELAPFIAEINGFIERLRIRVELMQQFIADAAHQLRTPLAALEAQVELLSGDEVAPAGRKHLARIQSRTRQLSRLTNQLLSHAMVAHRERAIANSAVDLTELTRRALDAAIPDTLERDILVTLHAPPAPLIVSGDPVNLAEAIKNILDNAVRHGAASRLTVRLLARDDRAIVEVEDDGPGIARDRWARVVQRFGSPSSDGKGSGLGLSIAAEVLAAHGGALSFVEKGTFGFVVVMSLSHNPAEGT</sequence>
<dbReference type="Gene3D" id="1.10.287.130">
    <property type="match status" value="1"/>
</dbReference>
<evidence type="ECO:0000259" key="13">
    <source>
        <dbReference type="PROSITE" id="PS50885"/>
    </source>
</evidence>
<evidence type="ECO:0000256" key="1">
    <source>
        <dbReference type="ARBA" id="ARBA00000085"/>
    </source>
</evidence>
<dbReference type="InterPro" id="IPR005467">
    <property type="entry name" value="His_kinase_dom"/>
</dbReference>
<dbReference type="InterPro" id="IPR003594">
    <property type="entry name" value="HATPase_dom"/>
</dbReference>
<dbReference type="InterPro" id="IPR050428">
    <property type="entry name" value="TCS_sensor_his_kinase"/>
</dbReference>
<evidence type="ECO:0000256" key="3">
    <source>
        <dbReference type="ARBA" id="ARBA00012438"/>
    </source>
</evidence>
<keyword evidence="6 11" id="KW-0812">Transmembrane</keyword>
<dbReference type="InterPro" id="IPR036097">
    <property type="entry name" value="HisK_dim/P_sf"/>
</dbReference>
<dbReference type="Proteomes" id="UP000831684">
    <property type="component" value="Plasmid pB"/>
</dbReference>